<gene>
    <name evidence="2" type="primary">DALRD3</name>
    <name evidence="2" type="synonym">dalrd3</name>
</gene>
<dbReference type="SUPFAM" id="SSF47323">
    <property type="entry name" value="Anticodon-binding domain of a subclass of class I aminoacyl-tRNA synthetases"/>
    <property type="match status" value="1"/>
</dbReference>
<dbReference type="GO" id="GO:0006420">
    <property type="term" value="P:arginyl-tRNA aminoacylation"/>
    <property type="evidence" value="ECO:0007669"/>
    <property type="project" value="InterPro"/>
</dbReference>
<dbReference type="GO" id="GO:0005524">
    <property type="term" value="F:ATP binding"/>
    <property type="evidence" value="ECO:0007669"/>
    <property type="project" value="InterPro"/>
</dbReference>
<dbReference type="PANTHER" id="PTHR16043">
    <property type="entry name" value="DALRD3 PROTEIN"/>
    <property type="match status" value="1"/>
</dbReference>
<dbReference type="Pfam" id="PF05746">
    <property type="entry name" value="DALR_1"/>
    <property type="match status" value="1"/>
</dbReference>
<dbReference type="GeneTree" id="ENSGT00390000014621"/>
<sequence length="618" mass="69419">MEDAGLPIFRISDTLQALGAALRSGEHAVGDSACPPALVECRGETEESEKRRECCAVQEDKFSTKKEHKLQECCSCSSDLLLTAENGAPLQDNGLVLQESCRSTQDRVPRVRDSWEKVWYKESSSRNLRSRDFFAPLPALKKLFRSQEVPGLVRHDVMAIQGPAVLPVSSCVLSEIGLLVQIDRPLVFQRVLEQVPSYLQPGQPFVGSGHNLVLDCAPLYGPPRVDSLQLTHIRAVLITDHLAYIFRRCGFSVSLSPILDEGSDVGAFLELLGVNWPHQTNGTGEEDLWETLKNSPYVMKPCQKEAEQHLRLDLRRFIEEKALTGFDPNIGACLVQDHMVKQLAELQKAVSLCGANSCEIIHVVCCEEEYLQQQVDLLWQLAGTRTTVQKHLVCGPVKAAGLSAHQYFEVRFSQMKEASVSKYGFQVQGESWEEIIRVMTYAAVKFELLTTAHRSPVTLDVRKESSLSTKSMRSGAFVMYNCARLATLFQNYFDSIQQGLYPEMPEPSQISTSSLRDEGEWQLLFNYVVPFPELQDQVIKSLDVSTSIRINLGTELMSRFLVALSMDFSSYYNRVHVLGEPLPHLFAQMFARLQLLKAVREIFHTVLQTLHIPSLPQV</sequence>
<dbReference type="SMART" id="SM00836">
    <property type="entry name" value="DALR_1"/>
    <property type="match status" value="1"/>
</dbReference>
<keyword evidence="3" id="KW-1185">Reference proteome</keyword>
<evidence type="ECO:0000313" key="2">
    <source>
        <dbReference type="Ensembl" id="ENSECRP00000033218.1"/>
    </source>
</evidence>
<reference evidence="2" key="2">
    <citation type="submission" date="2025-08" db="UniProtKB">
        <authorList>
            <consortium name="Ensembl"/>
        </authorList>
    </citation>
    <scope>IDENTIFICATION</scope>
</reference>
<dbReference type="GO" id="GO:0106217">
    <property type="term" value="P:tRNA C3-cytosine methylation"/>
    <property type="evidence" value="ECO:0007669"/>
    <property type="project" value="TreeGrafter"/>
</dbReference>
<dbReference type="Proteomes" id="UP000694620">
    <property type="component" value="Chromosome 18"/>
</dbReference>
<dbReference type="PANTHER" id="PTHR16043:SF1">
    <property type="entry name" value="DALR ANTICODON-BINDING DOMAIN-CONTAINING PROTEIN 3"/>
    <property type="match status" value="1"/>
</dbReference>
<dbReference type="GO" id="GO:0000049">
    <property type="term" value="F:tRNA binding"/>
    <property type="evidence" value="ECO:0007669"/>
    <property type="project" value="TreeGrafter"/>
</dbReference>
<dbReference type="AlphaFoldDB" id="A0A8C4TM14"/>
<dbReference type="InterPro" id="IPR009080">
    <property type="entry name" value="tRNAsynth_Ia_anticodon-bd"/>
</dbReference>
<organism evidence="2 3">
    <name type="scientific">Erpetoichthys calabaricus</name>
    <name type="common">Rope fish</name>
    <name type="synonym">Calamoichthys calabaricus</name>
    <dbReference type="NCBI Taxonomy" id="27687"/>
    <lineage>
        <taxon>Eukaryota</taxon>
        <taxon>Metazoa</taxon>
        <taxon>Chordata</taxon>
        <taxon>Craniata</taxon>
        <taxon>Vertebrata</taxon>
        <taxon>Euteleostomi</taxon>
        <taxon>Actinopterygii</taxon>
        <taxon>Polypteriformes</taxon>
        <taxon>Polypteridae</taxon>
        <taxon>Erpetoichthys</taxon>
    </lineage>
</organism>
<feature type="domain" description="DALR anticodon binding" evidence="1">
    <location>
        <begin position="478"/>
        <end position="618"/>
    </location>
</feature>
<reference evidence="2" key="1">
    <citation type="submission" date="2021-06" db="EMBL/GenBank/DDBJ databases">
        <authorList>
            <consortium name="Wellcome Sanger Institute Data Sharing"/>
        </authorList>
    </citation>
    <scope>NUCLEOTIDE SEQUENCE [LARGE SCALE GENOMIC DNA]</scope>
</reference>
<protein>
    <submittedName>
        <fullName evidence="2">DALR anticodon binding domain containing 3</fullName>
    </submittedName>
</protein>
<name>A0A8C4TM14_ERPCA</name>
<reference evidence="2" key="3">
    <citation type="submission" date="2025-09" db="UniProtKB">
        <authorList>
            <consortium name="Ensembl"/>
        </authorList>
    </citation>
    <scope>IDENTIFICATION</scope>
</reference>
<accession>A0A8C4TM14</accession>
<dbReference type="InterPro" id="IPR037380">
    <property type="entry name" value="DALRD3"/>
</dbReference>
<evidence type="ECO:0000259" key="1">
    <source>
        <dbReference type="SMART" id="SM00836"/>
    </source>
</evidence>
<dbReference type="GO" id="GO:0004814">
    <property type="term" value="F:arginine-tRNA ligase activity"/>
    <property type="evidence" value="ECO:0007669"/>
    <property type="project" value="InterPro"/>
</dbReference>
<proteinExistence type="predicted"/>
<dbReference type="Ensembl" id="ENSECRT00000033943.1">
    <property type="protein sequence ID" value="ENSECRP00000033218.1"/>
    <property type="gene ID" value="ENSECRG00000022492.1"/>
</dbReference>
<evidence type="ECO:0000313" key="3">
    <source>
        <dbReference type="Proteomes" id="UP000694620"/>
    </source>
</evidence>
<dbReference type="Gene3D" id="1.10.730.10">
    <property type="entry name" value="Isoleucyl-tRNA Synthetase, Domain 1"/>
    <property type="match status" value="1"/>
</dbReference>
<dbReference type="InterPro" id="IPR008909">
    <property type="entry name" value="DALR_anticod-bd"/>
</dbReference>